<dbReference type="AlphaFoldDB" id="A0A251UF29"/>
<gene>
    <name evidence="7" type="ORF">HannXRQ_Chr06g0166221</name>
</gene>
<evidence type="ECO:0000259" key="6">
    <source>
        <dbReference type="PROSITE" id="PS51044"/>
    </source>
</evidence>
<evidence type="ECO:0000256" key="2">
    <source>
        <dbReference type="ARBA" id="ARBA00022771"/>
    </source>
</evidence>
<protein>
    <submittedName>
        <fullName evidence="7">Putative zinc finger, MIZ-type, Zinc finger, RING/FYVE/PHD-type, E3 SUMO protein ligase</fullName>
    </submittedName>
</protein>
<dbReference type="Pfam" id="PF02891">
    <property type="entry name" value="zf-MIZ"/>
    <property type="match status" value="1"/>
</dbReference>
<proteinExistence type="predicted"/>
<dbReference type="EMBL" id="CM007895">
    <property type="protein sequence ID" value="OTG21955.1"/>
    <property type="molecule type" value="Genomic_DNA"/>
</dbReference>
<dbReference type="PANTHER" id="PTHR10782">
    <property type="entry name" value="ZINC FINGER MIZ DOMAIN-CONTAINING PROTEIN"/>
    <property type="match status" value="1"/>
</dbReference>
<feature type="region of interest" description="Disordered" evidence="5">
    <location>
        <begin position="821"/>
        <end position="863"/>
    </location>
</feature>
<dbReference type="PANTHER" id="PTHR10782:SF4">
    <property type="entry name" value="TONALLI, ISOFORM E"/>
    <property type="match status" value="1"/>
</dbReference>
<keyword evidence="3" id="KW-0862">Zinc</keyword>
<feature type="compositionally biased region" description="Low complexity" evidence="5">
    <location>
        <begin position="582"/>
        <end position="612"/>
    </location>
</feature>
<dbReference type="InterPro" id="IPR013083">
    <property type="entry name" value="Znf_RING/FYVE/PHD"/>
</dbReference>
<feature type="compositionally biased region" description="Polar residues" evidence="5">
    <location>
        <begin position="669"/>
        <end position="689"/>
    </location>
</feature>
<keyword evidence="8" id="KW-1185">Reference proteome</keyword>
<keyword evidence="2 4" id="KW-0863">Zinc-finger</keyword>
<sequence length="863" mass="93556">MTGTVATPVGLAGTVDITGQTLSPAFVNAFRISAVTSRLLAHVRGEAPPDNAEFCNLCLSLARGIDYAVSNNEVPGRAPDLPFLLNKVCQRENDLTSQAAVMVLMISVKSACSNGWFSEKAKEELYVLSKKMQSSFCTVSVNDLNSNLKNKESNLNPTLSTIMSRFYPGIKMGEIFSLVETKPGYDSYVTDLYISKSSRTSPDDKLYLFVAQTDNVETSSCLISPQQVNFLLNGEGVDRRTCTYKDPAPQMPTPVTHMLKYGSNLLQVVGQFNGRYIIVIGFMSVVSNPSFPTIPDYVPPIAAQSDPDNEIIEGPSRVSLKCPISFSRIKIPVKGHSCNHLQCFDFNNYMGINSRRPLWRCPHCSQSVCFLDIRIDQSMVKVLKEVGEDVSYVKISGDGSWQAVTENISNGNEHIEKPNDAPSSNQETATQNVDDIMDLTENDDEMEKVDKDYDQMPSPAGESSLTNNNIAPHTDDGYWRRYCSSALVTGTTNTRSDVFDAIQRQHLIFNSLGQSQGQGQSETGTANTRSDVLDAIQRQRLIFNSLGQSQGQGQGQSETGTTNTRSDVLDVIQRQHLIFSSLGQSQGQSQMHVSNNTQSQHNENSNNNGNGHVRYPTSATLITRIPNAVQALPAQNSAITGQSQPDHSFLSSQSQSQSQTPLQVGARSASPQPISGSRYTSPLSTDRFNSNQYQSLNQRAHLPVRSSGQPSPHVRLGGAHVGVSTMTSLASSQSPTYIQRSTSQIMSQSSSGPVAATTDQRGSTVDAPPAAAAEENWRPAGRMRGSLSGWQYTEALRNQFIIQPSEPVQAARPPPVLNTPRPFIPPHLQALMANNPRPQAGGTSPGSGSCSDGSMAGGPGSDK</sequence>
<dbReference type="Proteomes" id="UP000215914">
    <property type="component" value="Chromosome 6"/>
</dbReference>
<dbReference type="GO" id="GO:0000785">
    <property type="term" value="C:chromatin"/>
    <property type="evidence" value="ECO:0000318"/>
    <property type="project" value="GO_Central"/>
</dbReference>
<evidence type="ECO:0000313" key="7">
    <source>
        <dbReference type="EMBL" id="OTG21955.1"/>
    </source>
</evidence>
<reference evidence="8" key="1">
    <citation type="journal article" date="2017" name="Nature">
        <title>The sunflower genome provides insights into oil metabolism, flowering and Asterid evolution.</title>
        <authorList>
            <person name="Badouin H."/>
            <person name="Gouzy J."/>
            <person name="Grassa C.J."/>
            <person name="Murat F."/>
            <person name="Staton S.E."/>
            <person name="Cottret L."/>
            <person name="Lelandais-Briere C."/>
            <person name="Owens G.L."/>
            <person name="Carrere S."/>
            <person name="Mayjonade B."/>
            <person name="Legrand L."/>
            <person name="Gill N."/>
            <person name="Kane N.C."/>
            <person name="Bowers J.E."/>
            <person name="Hubner S."/>
            <person name="Bellec A."/>
            <person name="Berard A."/>
            <person name="Berges H."/>
            <person name="Blanchet N."/>
            <person name="Boniface M.C."/>
            <person name="Brunel D."/>
            <person name="Catrice O."/>
            <person name="Chaidir N."/>
            <person name="Claudel C."/>
            <person name="Donnadieu C."/>
            <person name="Faraut T."/>
            <person name="Fievet G."/>
            <person name="Helmstetter N."/>
            <person name="King M."/>
            <person name="Knapp S.J."/>
            <person name="Lai Z."/>
            <person name="Le Paslier M.C."/>
            <person name="Lippi Y."/>
            <person name="Lorenzon L."/>
            <person name="Mandel J.R."/>
            <person name="Marage G."/>
            <person name="Marchand G."/>
            <person name="Marquand E."/>
            <person name="Bret-Mestries E."/>
            <person name="Morien E."/>
            <person name="Nambeesan S."/>
            <person name="Nguyen T."/>
            <person name="Pegot-Espagnet P."/>
            <person name="Pouilly N."/>
            <person name="Raftis F."/>
            <person name="Sallet E."/>
            <person name="Schiex T."/>
            <person name="Thomas J."/>
            <person name="Vandecasteele C."/>
            <person name="Vares D."/>
            <person name="Vear F."/>
            <person name="Vautrin S."/>
            <person name="Crespi M."/>
            <person name="Mangin B."/>
            <person name="Burke J.M."/>
            <person name="Salse J."/>
            <person name="Munos S."/>
            <person name="Vincourt P."/>
            <person name="Rieseberg L.H."/>
            <person name="Langlade N.B."/>
        </authorList>
    </citation>
    <scope>NUCLEOTIDE SEQUENCE [LARGE SCALE GENOMIC DNA]</scope>
    <source>
        <strain evidence="8">cv. SF193</strain>
    </source>
</reference>
<name>A0A251UF29_HELAN</name>
<dbReference type="Gene3D" id="3.30.40.10">
    <property type="entry name" value="Zinc/RING finger domain, C3HC4 (zinc finger)"/>
    <property type="match status" value="1"/>
</dbReference>
<dbReference type="OrthoDB" id="10263264at2759"/>
<dbReference type="GO" id="GO:0008270">
    <property type="term" value="F:zinc ion binding"/>
    <property type="evidence" value="ECO:0007669"/>
    <property type="project" value="UniProtKB-KW"/>
</dbReference>
<feature type="region of interest" description="Disordered" evidence="5">
    <location>
        <begin position="582"/>
        <end position="615"/>
    </location>
</feature>
<feature type="compositionally biased region" description="Polar residues" evidence="5">
    <location>
        <begin position="461"/>
        <end position="471"/>
    </location>
</feature>
<dbReference type="STRING" id="4232.A0A251UF29"/>
<dbReference type="FunCoup" id="A0A251UF29">
    <property type="interactions" value="832"/>
</dbReference>
<feature type="compositionally biased region" description="Polar residues" evidence="5">
    <location>
        <begin position="638"/>
        <end position="650"/>
    </location>
</feature>
<dbReference type="GO" id="GO:0061665">
    <property type="term" value="F:SUMO ligase activity"/>
    <property type="evidence" value="ECO:0000318"/>
    <property type="project" value="GO_Central"/>
</dbReference>
<evidence type="ECO:0000256" key="5">
    <source>
        <dbReference type="SAM" id="MobiDB-lite"/>
    </source>
</evidence>
<dbReference type="GO" id="GO:0016874">
    <property type="term" value="F:ligase activity"/>
    <property type="evidence" value="ECO:0007669"/>
    <property type="project" value="UniProtKB-KW"/>
</dbReference>
<keyword evidence="1" id="KW-0479">Metal-binding</keyword>
<feature type="domain" description="SP-RING-type" evidence="6">
    <location>
        <begin position="307"/>
        <end position="388"/>
    </location>
</feature>
<dbReference type="GO" id="GO:0016925">
    <property type="term" value="P:protein sumoylation"/>
    <property type="evidence" value="ECO:0000318"/>
    <property type="project" value="GO_Central"/>
</dbReference>
<evidence type="ECO:0000256" key="3">
    <source>
        <dbReference type="ARBA" id="ARBA00022833"/>
    </source>
</evidence>
<organism evidence="7 8">
    <name type="scientific">Helianthus annuus</name>
    <name type="common">Common sunflower</name>
    <dbReference type="NCBI Taxonomy" id="4232"/>
    <lineage>
        <taxon>Eukaryota</taxon>
        <taxon>Viridiplantae</taxon>
        <taxon>Streptophyta</taxon>
        <taxon>Embryophyta</taxon>
        <taxon>Tracheophyta</taxon>
        <taxon>Spermatophyta</taxon>
        <taxon>Magnoliopsida</taxon>
        <taxon>eudicotyledons</taxon>
        <taxon>Gunneridae</taxon>
        <taxon>Pentapetalae</taxon>
        <taxon>asterids</taxon>
        <taxon>campanulids</taxon>
        <taxon>Asterales</taxon>
        <taxon>Asteraceae</taxon>
        <taxon>Asteroideae</taxon>
        <taxon>Heliantheae alliance</taxon>
        <taxon>Heliantheae</taxon>
        <taxon>Helianthus</taxon>
    </lineage>
</organism>
<feature type="region of interest" description="Disordered" evidence="5">
    <location>
        <begin position="730"/>
        <end position="772"/>
    </location>
</feature>
<feature type="region of interest" description="Disordered" evidence="5">
    <location>
        <begin position="451"/>
        <end position="476"/>
    </location>
</feature>
<evidence type="ECO:0000256" key="1">
    <source>
        <dbReference type="ARBA" id="ARBA00022723"/>
    </source>
</evidence>
<feature type="compositionally biased region" description="Low complexity" evidence="5">
    <location>
        <begin position="739"/>
        <end position="751"/>
    </location>
</feature>
<evidence type="ECO:0000256" key="4">
    <source>
        <dbReference type="PROSITE-ProRule" id="PRU00452"/>
    </source>
</evidence>
<dbReference type="PROSITE" id="PS51044">
    <property type="entry name" value="ZF_SP_RING"/>
    <property type="match status" value="1"/>
</dbReference>
<accession>A0A251UF29</accession>
<feature type="region of interest" description="Disordered" evidence="5">
    <location>
        <begin position="638"/>
        <end position="689"/>
    </location>
</feature>
<dbReference type="CDD" id="cd16650">
    <property type="entry name" value="SP-RING_PIAS-like"/>
    <property type="match status" value="1"/>
</dbReference>
<dbReference type="InParanoid" id="A0A251UF29"/>
<evidence type="ECO:0000313" key="8">
    <source>
        <dbReference type="Proteomes" id="UP000215914"/>
    </source>
</evidence>
<keyword evidence="7" id="KW-0436">Ligase</keyword>
<dbReference type="InterPro" id="IPR004181">
    <property type="entry name" value="Znf_MIZ"/>
</dbReference>